<evidence type="ECO:0000259" key="4">
    <source>
        <dbReference type="Pfam" id="PF00685"/>
    </source>
</evidence>
<accession>A0AAV6W478</accession>
<dbReference type="Proteomes" id="UP000827092">
    <property type="component" value="Unassembled WGS sequence"/>
</dbReference>
<organism evidence="5 6">
    <name type="scientific">Oedothorax gibbosus</name>
    <dbReference type="NCBI Taxonomy" id="931172"/>
    <lineage>
        <taxon>Eukaryota</taxon>
        <taxon>Metazoa</taxon>
        <taxon>Ecdysozoa</taxon>
        <taxon>Arthropoda</taxon>
        <taxon>Chelicerata</taxon>
        <taxon>Arachnida</taxon>
        <taxon>Araneae</taxon>
        <taxon>Araneomorphae</taxon>
        <taxon>Entelegynae</taxon>
        <taxon>Araneoidea</taxon>
        <taxon>Linyphiidae</taxon>
        <taxon>Erigoninae</taxon>
        <taxon>Oedothorax</taxon>
    </lineage>
</organism>
<comment type="caution">
    <text evidence="5">The sequence shown here is derived from an EMBL/GenBank/DDBJ whole genome shotgun (WGS) entry which is preliminary data.</text>
</comment>
<evidence type="ECO:0000313" key="6">
    <source>
        <dbReference type="Proteomes" id="UP000827092"/>
    </source>
</evidence>
<keyword evidence="2" id="KW-0808">Transferase</keyword>
<dbReference type="InterPro" id="IPR027417">
    <property type="entry name" value="P-loop_NTPase"/>
</dbReference>
<dbReference type="PANTHER" id="PTHR11783">
    <property type="entry name" value="SULFOTRANSFERASE SULT"/>
    <property type="match status" value="1"/>
</dbReference>
<protein>
    <recommendedName>
        <fullName evidence="4">Sulfotransferase domain-containing protein</fullName>
    </recommendedName>
</protein>
<dbReference type="InterPro" id="IPR000863">
    <property type="entry name" value="Sulfotransferase_dom"/>
</dbReference>
<dbReference type="SUPFAM" id="SSF52540">
    <property type="entry name" value="P-loop containing nucleoside triphosphate hydrolases"/>
    <property type="match status" value="1"/>
</dbReference>
<keyword evidence="6" id="KW-1185">Reference proteome</keyword>
<evidence type="ECO:0000256" key="2">
    <source>
        <dbReference type="ARBA" id="ARBA00022679"/>
    </source>
</evidence>
<feature type="chain" id="PRO_5043787110" description="Sulfotransferase domain-containing protein" evidence="3">
    <location>
        <begin position="31"/>
        <end position="314"/>
    </location>
</feature>
<evidence type="ECO:0000256" key="1">
    <source>
        <dbReference type="ARBA" id="ARBA00005771"/>
    </source>
</evidence>
<feature type="signal peptide" evidence="3">
    <location>
        <begin position="1"/>
        <end position="30"/>
    </location>
</feature>
<comment type="similarity">
    <text evidence="1">Belongs to the sulfotransferase 1 family.</text>
</comment>
<keyword evidence="3" id="KW-0732">Signal</keyword>
<dbReference type="Gene3D" id="3.40.50.300">
    <property type="entry name" value="P-loop containing nucleotide triphosphate hydrolases"/>
    <property type="match status" value="1"/>
</dbReference>
<evidence type="ECO:0000313" key="5">
    <source>
        <dbReference type="EMBL" id="KAG8201901.1"/>
    </source>
</evidence>
<feature type="domain" description="Sulfotransferase" evidence="4">
    <location>
        <begin position="55"/>
        <end position="301"/>
    </location>
</feature>
<dbReference type="AlphaFoldDB" id="A0AAV6W478"/>
<sequence>MKSEKILFDFLHSLLICIMTTAKWTQYVRGVPLPKAPWFSEKNCNDAMYYIPHNGDVIICSFPKTGTSWLQYIVQQIISKGQPLPKFMDLYYKIIPFIEMAGIEAVEALTKPRIYKHHFSQNAIPIRDNAKYIYIYRNPEDVLISYFHFCANIVEEVLTIDDFLEDFVKGILWYGDYCDHVLSFLSQAKRENVFVCTYENLISNRKEEVLRLAKFLGEEHYEYLSKDEATLDRIVAQTEFEYMKANVAMMLPEMKQEEESSGGPDRKVDYFRKGIVGDGKKSLTESQLKKIREYVATKVNGTLLAEKWLPNEQN</sequence>
<gene>
    <name evidence="5" type="ORF">JTE90_027379</name>
</gene>
<dbReference type="Pfam" id="PF00685">
    <property type="entry name" value="Sulfotransfer_1"/>
    <property type="match status" value="1"/>
</dbReference>
<evidence type="ECO:0000256" key="3">
    <source>
        <dbReference type="SAM" id="SignalP"/>
    </source>
</evidence>
<name>A0AAV6W478_9ARAC</name>
<proteinExistence type="inferred from homology"/>
<dbReference type="EMBL" id="JAFNEN010000002">
    <property type="protein sequence ID" value="KAG8201901.1"/>
    <property type="molecule type" value="Genomic_DNA"/>
</dbReference>
<dbReference type="GO" id="GO:0008146">
    <property type="term" value="F:sulfotransferase activity"/>
    <property type="evidence" value="ECO:0007669"/>
    <property type="project" value="InterPro"/>
</dbReference>
<reference evidence="5 6" key="1">
    <citation type="journal article" date="2022" name="Nat. Ecol. Evol.">
        <title>A masculinizing supergene underlies an exaggerated male reproductive morph in a spider.</title>
        <authorList>
            <person name="Hendrickx F."/>
            <person name="De Corte Z."/>
            <person name="Sonet G."/>
            <person name="Van Belleghem S.M."/>
            <person name="Kostlbacher S."/>
            <person name="Vangestel C."/>
        </authorList>
    </citation>
    <scope>NUCLEOTIDE SEQUENCE [LARGE SCALE GENOMIC DNA]</scope>
    <source>
        <strain evidence="5">W744_W776</strain>
    </source>
</reference>